<dbReference type="EMBL" id="UOEU01000618">
    <property type="protein sequence ID" value="VAW36260.1"/>
    <property type="molecule type" value="Genomic_DNA"/>
</dbReference>
<dbReference type="PANTHER" id="PTHR35377">
    <property type="entry name" value="ANTITOXIN VAPB49-RELATED-RELATED"/>
    <property type="match status" value="1"/>
</dbReference>
<dbReference type="PANTHER" id="PTHR35377:SF8">
    <property type="entry name" value="ANTITOXIN VAPB22"/>
    <property type="match status" value="1"/>
</dbReference>
<evidence type="ECO:0000256" key="1">
    <source>
        <dbReference type="ARBA" id="ARBA00009981"/>
    </source>
</evidence>
<sequence length="78" mass="8829">MQATAKDLRFNVKALLDTVTRGEEVIITYRGKPLAKLVPFEDEISDEDALFGIWADHSQSNDVNAYIQTIRKGRFDAD</sequence>
<gene>
    <name evidence="2" type="ORF">MNBD_CHLOROFLEXI01-3232</name>
</gene>
<reference evidence="2" key="1">
    <citation type="submission" date="2018-06" db="EMBL/GenBank/DDBJ databases">
        <authorList>
            <person name="Zhirakovskaya E."/>
        </authorList>
    </citation>
    <scope>NUCLEOTIDE SEQUENCE</scope>
</reference>
<dbReference type="SUPFAM" id="SSF143120">
    <property type="entry name" value="YefM-like"/>
    <property type="match status" value="1"/>
</dbReference>
<evidence type="ECO:0008006" key="3">
    <source>
        <dbReference type="Google" id="ProtNLM"/>
    </source>
</evidence>
<comment type="similarity">
    <text evidence="1">Belongs to the phD/YefM antitoxin family.</text>
</comment>
<accession>A0A3B0V5T4</accession>
<dbReference type="Pfam" id="PF02604">
    <property type="entry name" value="PhdYeFM_antitox"/>
    <property type="match status" value="1"/>
</dbReference>
<organism evidence="2">
    <name type="scientific">hydrothermal vent metagenome</name>
    <dbReference type="NCBI Taxonomy" id="652676"/>
    <lineage>
        <taxon>unclassified sequences</taxon>
        <taxon>metagenomes</taxon>
        <taxon>ecological metagenomes</taxon>
    </lineage>
</organism>
<dbReference type="InterPro" id="IPR051416">
    <property type="entry name" value="phD-YefM_TA_antitoxins"/>
</dbReference>
<dbReference type="AlphaFoldDB" id="A0A3B0V5T4"/>
<dbReference type="Gene3D" id="3.40.1620.10">
    <property type="entry name" value="YefM-like domain"/>
    <property type="match status" value="1"/>
</dbReference>
<proteinExistence type="inferred from homology"/>
<dbReference type="InterPro" id="IPR006442">
    <property type="entry name" value="Antitoxin_Phd/YefM"/>
</dbReference>
<name>A0A3B0V5T4_9ZZZZ</name>
<protein>
    <recommendedName>
        <fullName evidence="3">Antitoxin</fullName>
    </recommendedName>
</protein>
<dbReference type="NCBIfam" id="TIGR01552">
    <property type="entry name" value="phd_fam"/>
    <property type="match status" value="1"/>
</dbReference>
<evidence type="ECO:0000313" key="2">
    <source>
        <dbReference type="EMBL" id="VAW36260.1"/>
    </source>
</evidence>
<dbReference type="InterPro" id="IPR036165">
    <property type="entry name" value="YefM-like_sf"/>
</dbReference>